<protein>
    <recommendedName>
        <fullName evidence="4">Reverse transcriptase domain-containing protein</fullName>
    </recommendedName>
</protein>
<evidence type="ECO:0000313" key="2">
    <source>
        <dbReference type="EMBL" id="CAE7435618.1"/>
    </source>
</evidence>
<keyword evidence="3" id="KW-1185">Reference proteome</keyword>
<dbReference type="PANTHER" id="PTHR33050:SF7">
    <property type="entry name" value="RIBONUCLEASE H"/>
    <property type="match status" value="1"/>
</dbReference>
<dbReference type="PANTHER" id="PTHR33050">
    <property type="entry name" value="REVERSE TRANSCRIPTASE DOMAIN-CONTAINING PROTEIN"/>
    <property type="match status" value="1"/>
</dbReference>
<feature type="compositionally biased region" description="Low complexity" evidence="1">
    <location>
        <begin position="540"/>
        <end position="553"/>
    </location>
</feature>
<feature type="region of interest" description="Disordered" evidence="1">
    <location>
        <begin position="420"/>
        <end position="609"/>
    </location>
</feature>
<sequence>MDRAVVLWADRDSSGPPIELEGTDSVPSRHPGESIRTRTSSSIAGGPVGENFPPSRQLCEAITDLPGVFTWAGVTGGLERPAWDAMAQALKVPGPNDADGNPGPPRDLTLVEKARVESARRVALLRMGVAPDSPGGTGKLKLSSVLDPTLDAEVTPLGQAEVQQLYQDYKTKFGDYPSPEADPSSDQLASLRQVVTAGSAPYADFSLFGPHGLRLLRKQTFTSYTLNVATGEWSKKEQPGPASYHAWVEAWKVLRTALLLLEVADAERLDAYAEHVRSFVTQFGDTAWWLVYRVENRMRCEHMERIRRVLHDRPDHGYTAARPWNAAFAAAVKDGDFWTRELVTPATLWLSQRQPGSGSGGGTSSNPDRRPAGSGEGGGGDDEPAKKKARAGKKKYEGENLSEKKGGVFVKNRRGATICDGYNKGKCGSKKPQSKCKNSNSHQSDLDAASSSAPAGGGSVPTDPPGTTHGGRFAAPKPKKYPLGKPASAGTPQELVDKTCASKAAGPAPGSQAEPKTPPRPPLKRKRQDAPKHSDGRPNADATADPATSSAEARPADGPGATTPPRARPGESKKKKKKETSRSTRTASLKSLLQIPPVDSALPDYQPLARGPREYGTWLEIPSDTFEERPWALVLFSGRRRKGDLPNWLVHFGFMVCCIDLVADHPCNALDEAQWTPLEKDVNDGQFEVVWAGTPCGTFSPLREVRPGPRPLRSVEEIEGISGLGPREKNQVREANVLVERTFDILSLAWDERKTWGLENPVHGSDRPELWQMPLVRQLSQLDRTAEAVFDQCRFGLATVKPTKVLYSAHAKGFDELRGLRCDHPRGTHGTVAGQREQGASGAQWASKGQGEYTPHFAQDELTAFPKDKTDRERENAEALGGMRNPRTALSRLPRWPELVEPARAILRGEEPGDFDTATVDSVRSAVHTVLGTSDRVKVRRRTAPAETPLRADIIESWGLATEDPDAATIADWLDNGAPLGISQAIPSRGVFPKVSSHNVTPHSQLDARTLEGWSNYRSAEEEAETLEELVSDYVARGFCQIAYSQQEAEEVLGGKPVLNKLGILVKEKRDAHGKVVKKARVIWDLRESSVNKACHQGERIILPRLLDVVASALSSYRRGRPPYLAGVDIKDAFMNIPAGADRRFTVAAVPGSRNRPGKRHRLIIFNTLVFGSASSPTLWGRAAAWLGRSSAAVSPADLQCYVDDPIYVLEGPSAEAAAGDLAVILLWTAVCGYPIKLSKATGGKELEWVGAKIRCLDTEEAVVVTLPEAKIQALLADTNRFLSKPVVGARELRSYTGALSFVAGLVPHLRPFLASFWSVLSRHAVTSEGLHVKEARKLIHVRRIRPALRWVRALLSGGPTIEKIFYARPPMTDLEIVTDASPWGIGGVRRHSGKPTGYFYSHLPDGVLKKFGAERGLPKHNTLWEGLALLVAFRLWLPALVHGALFRAKSDNLGFLKALAKGGAKAPDLNVLAREFAYDQAVRAYQVKGLVHIPGVTNLQAVPRDEVLIDEHFWKV</sequence>
<dbReference type="EMBL" id="CAJNJA010018971">
    <property type="protein sequence ID" value="CAE7435618.1"/>
    <property type="molecule type" value="Genomic_DNA"/>
</dbReference>
<proteinExistence type="predicted"/>
<feature type="region of interest" description="Disordered" evidence="1">
    <location>
        <begin position="1"/>
        <end position="49"/>
    </location>
</feature>
<dbReference type="OrthoDB" id="411287at2759"/>
<gene>
    <name evidence="2" type="ORF">SNEC2469_LOCUS11965</name>
</gene>
<feature type="compositionally biased region" description="Basic and acidic residues" evidence="1">
    <location>
        <begin position="1"/>
        <end position="13"/>
    </location>
</feature>
<feature type="region of interest" description="Disordered" evidence="1">
    <location>
        <begin position="826"/>
        <end position="850"/>
    </location>
</feature>
<feature type="region of interest" description="Disordered" evidence="1">
    <location>
        <begin position="349"/>
        <end position="399"/>
    </location>
</feature>
<evidence type="ECO:0000313" key="3">
    <source>
        <dbReference type="Proteomes" id="UP000601435"/>
    </source>
</evidence>
<accession>A0A812RGZ1</accession>
<organism evidence="2 3">
    <name type="scientific">Symbiodinium necroappetens</name>
    <dbReference type="NCBI Taxonomy" id="1628268"/>
    <lineage>
        <taxon>Eukaryota</taxon>
        <taxon>Sar</taxon>
        <taxon>Alveolata</taxon>
        <taxon>Dinophyceae</taxon>
        <taxon>Suessiales</taxon>
        <taxon>Symbiodiniaceae</taxon>
        <taxon>Symbiodinium</taxon>
    </lineage>
</organism>
<evidence type="ECO:0008006" key="4">
    <source>
        <dbReference type="Google" id="ProtNLM"/>
    </source>
</evidence>
<comment type="caution">
    <text evidence="2">The sequence shown here is derived from an EMBL/GenBank/DDBJ whole genome shotgun (WGS) entry which is preliminary data.</text>
</comment>
<dbReference type="InterPro" id="IPR043502">
    <property type="entry name" value="DNA/RNA_pol_sf"/>
</dbReference>
<dbReference type="Proteomes" id="UP000601435">
    <property type="component" value="Unassembled WGS sequence"/>
</dbReference>
<dbReference type="InterPro" id="IPR052055">
    <property type="entry name" value="Hepadnavirus_pol/RT"/>
</dbReference>
<name>A0A812RGZ1_9DINO</name>
<reference evidence="2" key="1">
    <citation type="submission" date="2021-02" db="EMBL/GenBank/DDBJ databases">
        <authorList>
            <person name="Dougan E. K."/>
            <person name="Rhodes N."/>
            <person name="Thang M."/>
            <person name="Chan C."/>
        </authorList>
    </citation>
    <scope>NUCLEOTIDE SEQUENCE</scope>
</reference>
<evidence type="ECO:0000256" key="1">
    <source>
        <dbReference type="SAM" id="MobiDB-lite"/>
    </source>
</evidence>
<feature type="compositionally biased region" description="Basic and acidic residues" evidence="1">
    <location>
        <begin position="528"/>
        <end position="538"/>
    </location>
</feature>
<dbReference type="SUPFAM" id="SSF56672">
    <property type="entry name" value="DNA/RNA polymerases"/>
    <property type="match status" value="1"/>
</dbReference>